<name>D6Z5W6_DESAT</name>
<dbReference type="InParanoid" id="D6Z5W6"/>
<keyword evidence="1" id="KW-0732">Signal</keyword>
<protein>
    <recommendedName>
        <fullName evidence="4">DUF4142 domain-containing protein</fullName>
    </recommendedName>
</protein>
<organism evidence="2 3">
    <name type="scientific">Desulfurivibrio alkaliphilus (strain DSM 19089 / UNIQEM U267 / AHT2)</name>
    <dbReference type="NCBI Taxonomy" id="589865"/>
    <lineage>
        <taxon>Bacteria</taxon>
        <taxon>Pseudomonadati</taxon>
        <taxon>Thermodesulfobacteriota</taxon>
        <taxon>Desulfobulbia</taxon>
        <taxon>Desulfobulbales</taxon>
        <taxon>Desulfobulbaceae</taxon>
        <taxon>Desulfurivibrio</taxon>
    </lineage>
</organism>
<evidence type="ECO:0000256" key="1">
    <source>
        <dbReference type="SAM" id="SignalP"/>
    </source>
</evidence>
<proteinExistence type="predicted"/>
<sequence>MNFAKTLNWKNLALTLLLAAGLLAPQTAAAHCDAMDGPVVVEARQAIAAGDPQSLLKWVMPEHEEQIRRTFAQTMQVRKLSPEAREVADQYFLEALVRLHRESEGASYTGIKPAGTIPGHIARADAALNEGSVDELAAHVANHVKREMLERFQQALAKKEQAGQNAEAGRAFVEAYVHYVHFVEGIVGVISGDHAH</sequence>
<keyword evidence="3" id="KW-1185">Reference proteome</keyword>
<dbReference type="eggNOG" id="ENOG5031KIR">
    <property type="taxonomic scope" value="Bacteria"/>
</dbReference>
<dbReference type="Proteomes" id="UP000001508">
    <property type="component" value="Chromosome"/>
</dbReference>
<dbReference type="InterPro" id="IPR045613">
    <property type="entry name" value="DUF6448"/>
</dbReference>
<reference evidence="3" key="1">
    <citation type="submission" date="2010-02" db="EMBL/GenBank/DDBJ databases">
        <title>Complete sequence of Desulfurivibrio alkaliphilus AHT2.</title>
        <authorList>
            <consortium name="US DOE Joint Genome Institute"/>
            <person name="Pitluck S."/>
            <person name="Chertkov O."/>
            <person name="Detter J.C."/>
            <person name="Han C."/>
            <person name="Tapia R."/>
            <person name="Larimer F."/>
            <person name="Land M."/>
            <person name="Hauser L."/>
            <person name="Kyrpides N."/>
            <person name="Mikhailova N."/>
            <person name="Sorokin D.Y."/>
            <person name="Muyzer G."/>
            <person name="Woyke T."/>
        </authorList>
    </citation>
    <scope>NUCLEOTIDE SEQUENCE [LARGE SCALE GENOMIC DNA]</scope>
    <source>
        <strain evidence="3">DSM 19089 / UNIQEM U267 / AHT2</strain>
    </source>
</reference>
<evidence type="ECO:0008006" key="4">
    <source>
        <dbReference type="Google" id="ProtNLM"/>
    </source>
</evidence>
<accession>D6Z5W6</accession>
<dbReference type="KEGG" id="dak:DaAHT2_0135"/>
<dbReference type="OrthoDB" id="2168082at2"/>
<dbReference type="AlphaFoldDB" id="D6Z5W6"/>
<dbReference type="HOGENOM" id="CLU_102544_0_0_7"/>
<evidence type="ECO:0000313" key="3">
    <source>
        <dbReference type="Proteomes" id="UP000001508"/>
    </source>
</evidence>
<gene>
    <name evidence="2" type="ordered locus">DaAHT2_0135</name>
</gene>
<dbReference type="EMBL" id="CP001940">
    <property type="protein sequence ID" value="ADH84848.1"/>
    <property type="molecule type" value="Genomic_DNA"/>
</dbReference>
<evidence type="ECO:0000313" key="2">
    <source>
        <dbReference type="EMBL" id="ADH84848.1"/>
    </source>
</evidence>
<dbReference type="RefSeq" id="WP_013162379.1">
    <property type="nucleotide sequence ID" value="NC_014216.1"/>
</dbReference>
<dbReference type="Pfam" id="PF20046">
    <property type="entry name" value="DUF6448"/>
    <property type="match status" value="1"/>
</dbReference>
<feature type="chain" id="PRO_5003091365" description="DUF4142 domain-containing protein" evidence="1">
    <location>
        <begin position="31"/>
        <end position="196"/>
    </location>
</feature>
<feature type="signal peptide" evidence="1">
    <location>
        <begin position="1"/>
        <end position="30"/>
    </location>
</feature>